<gene>
    <name evidence="2" type="ORF">FOZG_17905</name>
</gene>
<reference evidence="2" key="1">
    <citation type="submission" date="2011-06" db="EMBL/GenBank/DDBJ databases">
        <title>The Genome Sequence of Fusarium oxysporum Fo47.</title>
        <authorList>
            <consortium name="The Broad Institute Genome Sequencing Platform"/>
            <person name="Ma L.-J."/>
            <person name="Gale L.R."/>
            <person name="Schwartz D.C."/>
            <person name="Zhou S."/>
            <person name="Corby-Kistler H."/>
            <person name="Young S.K."/>
            <person name="Zeng Q."/>
            <person name="Gargeya S."/>
            <person name="Fitzgerald M."/>
            <person name="Haas B."/>
            <person name="Abouelleil A."/>
            <person name="Alvarado L."/>
            <person name="Arachchi H.M."/>
            <person name="Berlin A."/>
            <person name="Brown A."/>
            <person name="Chapman S.B."/>
            <person name="Chen Z."/>
            <person name="Dunbar C."/>
            <person name="Freedman E."/>
            <person name="Gearin G."/>
            <person name="Gellesch M."/>
            <person name="Goldberg J."/>
            <person name="Griggs A."/>
            <person name="Gujja S."/>
            <person name="Heiman D."/>
            <person name="Howarth C."/>
            <person name="Larson L."/>
            <person name="Lui A."/>
            <person name="MacDonald P.J.P."/>
            <person name="Mehta T."/>
            <person name="Montmayeur A."/>
            <person name="Murphy C."/>
            <person name="Neiman D."/>
            <person name="Pearson M."/>
            <person name="Priest M."/>
            <person name="Roberts A."/>
            <person name="Saif S."/>
            <person name="Shea T."/>
            <person name="Shenoy N."/>
            <person name="Sisk P."/>
            <person name="Stolte C."/>
            <person name="Sykes S."/>
            <person name="Wortman J."/>
            <person name="Nusbaum C."/>
            <person name="Birren B."/>
        </authorList>
    </citation>
    <scope>NUCLEOTIDE SEQUENCE [LARGE SCALE GENOMIC DNA]</scope>
    <source>
        <strain evidence="2">Fo47</strain>
    </source>
</reference>
<feature type="compositionally biased region" description="Low complexity" evidence="1">
    <location>
        <begin position="1"/>
        <end position="17"/>
    </location>
</feature>
<reference evidence="2" key="2">
    <citation type="submission" date="2012-06" db="EMBL/GenBank/DDBJ databases">
        <title>Annotation of the Genome Sequence of Fusarium oxysporum Fo47.</title>
        <authorList>
            <consortium name="The Broad Institute Genomics Platform"/>
            <person name="Ma L.-J."/>
            <person name="Corby-Kistler H."/>
            <person name="Broz K."/>
            <person name="Gale L.R."/>
            <person name="Jonkers W."/>
            <person name="O'Donnell K."/>
            <person name="Ploetz R."/>
            <person name="Steinberg C."/>
            <person name="Schwartz D.C."/>
            <person name="VanEtten H."/>
            <person name="Zhou S."/>
            <person name="Young S.K."/>
            <person name="Zeng Q."/>
            <person name="Gargeya S."/>
            <person name="Fitzgerald M."/>
            <person name="Abouelleil A."/>
            <person name="Alvarado L."/>
            <person name="Chapman S.B."/>
            <person name="Gainer-Dewar J."/>
            <person name="Goldberg J."/>
            <person name="Griggs A."/>
            <person name="Gujja S."/>
            <person name="Hansen M."/>
            <person name="Howarth C."/>
            <person name="Imamovic A."/>
            <person name="Ireland A."/>
            <person name="Larimer J."/>
            <person name="McCowan C."/>
            <person name="Murphy C."/>
            <person name="Pearson M."/>
            <person name="Poon T.W."/>
            <person name="Priest M."/>
            <person name="Roberts A."/>
            <person name="Saif S."/>
            <person name="Shea T."/>
            <person name="Sykes S."/>
            <person name="Wortman J."/>
            <person name="Nusbaum C."/>
            <person name="Birren B."/>
        </authorList>
    </citation>
    <scope>NUCLEOTIDE SEQUENCE</scope>
    <source>
        <strain evidence="2">Fo47</strain>
    </source>
</reference>
<organism evidence="2">
    <name type="scientific">Fusarium oxysporum Fo47</name>
    <dbReference type="NCBI Taxonomy" id="660027"/>
    <lineage>
        <taxon>Eukaryota</taxon>
        <taxon>Fungi</taxon>
        <taxon>Dikarya</taxon>
        <taxon>Ascomycota</taxon>
        <taxon>Pezizomycotina</taxon>
        <taxon>Sordariomycetes</taxon>
        <taxon>Hypocreomycetidae</taxon>
        <taxon>Hypocreales</taxon>
        <taxon>Nectriaceae</taxon>
        <taxon>Fusarium</taxon>
        <taxon>Fusarium oxysporum species complex</taxon>
    </lineage>
</organism>
<dbReference type="HOGENOM" id="CLU_039092_2_0_1"/>
<dbReference type="AlphaFoldDB" id="W9JFG2"/>
<dbReference type="VEuPathDB" id="FungiDB:FOZG_17905"/>
<proteinExistence type="predicted"/>
<dbReference type="EMBL" id="JH717925">
    <property type="protein sequence ID" value="EWZ28420.1"/>
    <property type="molecule type" value="Genomic_DNA"/>
</dbReference>
<evidence type="ECO:0000313" key="2">
    <source>
        <dbReference type="EMBL" id="EWZ28420.1"/>
    </source>
</evidence>
<feature type="region of interest" description="Disordered" evidence="1">
    <location>
        <begin position="1"/>
        <end position="21"/>
    </location>
</feature>
<sequence>MTLTSMSSQSSSAARSATPEPVFCTVDTSRVPEDHIGEATPTIIHKTVEQDMRKSSDQSHWRCVAVIRDGRNTNRLRIIDQNHPRNQKDPGARVLRDQLYPIKVDSMNRTAVFDQELNVLPRAMETLSHENGDQIAKVAWLSRKVSPKTYGSMVVYLTKNNDAKRLLQEHYFLAAGESTHTSVFEQITGPEQRYNCQGLGHKAFSCSKNQVCARCAAESHHHSECQAQIPKCALCSRPHESFSRDCLELHPRRHE</sequence>
<name>W9JFG2_FUSOX</name>
<protein>
    <submittedName>
        <fullName evidence="2">Uncharacterized protein</fullName>
    </submittedName>
</protein>
<dbReference type="Proteomes" id="UP000030766">
    <property type="component" value="Unassembled WGS sequence"/>
</dbReference>
<evidence type="ECO:0000256" key="1">
    <source>
        <dbReference type="SAM" id="MobiDB-lite"/>
    </source>
</evidence>
<accession>W9JFG2</accession>